<comment type="caution">
    <text evidence="1">The sequence shown here is derived from an EMBL/GenBank/DDBJ whole genome shotgun (WGS) entry which is preliminary data.</text>
</comment>
<gene>
    <name evidence="1" type="ORF">Tco_1029880</name>
</gene>
<dbReference type="EMBL" id="BQNB010018091">
    <property type="protein sequence ID" value="GJT70594.1"/>
    <property type="molecule type" value="Genomic_DNA"/>
</dbReference>
<evidence type="ECO:0000313" key="1">
    <source>
        <dbReference type="EMBL" id="GJT70594.1"/>
    </source>
</evidence>
<reference evidence="1" key="1">
    <citation type="journal article" date="2022" name="Int. J. Mol. Sci.">
        <title>Draft Genome of Tanacetum Coccineum: Genomic Comparison of Closely Related Tanacetum-Family Plants.</title>
        <authorList>
            <person name="Yamashiro T."/>
            <person name="Shiraishi A."/>
            <person name="Nakayama K."/>
            <person name="Satake H."/>
        </authorList>
    </citation>
    <scope>NUCLEOTIDE SEQUENCE</scope>
</reference>
<sequence length="162" mass="18335">MIGQSLAFDDPPSDCRCLSQSNNWRLRGDDSFRGMLRGLDRGYFPLIRINLDLDMDKLFGTREYYASQGLGQGSGGNQDYYKSQDYSMGHSLAHRLALVEDDSPIKEAAPIKAKKVSKCRQKAKMTYNQCRTIGGEYSLFDFFKVNETSSVLQALTFSLFKL</sequence>
<name>A0ABQ5G6D5_9ASTR</name>
<organism evidence="1 2">
    <name type="scientific">Tanacetum coccineum</name>
    <dbReference type="NCBI Taxonomy" id="301880"/>
    <lineage>
        <taxon>Eukaryota</taxon>
        <taxon>Viridiplantae</taxon>
        <taxon>Streptophyta</taxon>
        <taxon>Embryophyta</taxon>
        <taxon>Tracheophyta</taxon>
        <taxon>Spermatophyta</taxon>
        <taxon>Magnoliopsida</taxon>
        <taxon>eudicotyledons</taxon>
        <taxon>Gunneridae</taxon>
        <taxon>Pentapetalae</taxon>
        <taxon>asterids</taxon>
        <taxon>campanulids</taxon>
        <taxon>Asterales</taxon>
        <taxon>Asteraceae</taxon>
        <taxon>Asteroideae</taxon>
        <taxon>Anthemideae</taxon>
        <taxon>Anthemidinae</taxon>
        <taxon>Tanacetum</taxon>
    </lineage>
</organism>
<evidence type="ECO:0000313" key="2">
    <source>
        <dbReference type="Proteomes" id="UP001151760"/>
    </source>
</evidence>
<protein>
    <submittedName>
        <fullName evidence="1">Uncharacterized protein</fullName>
    </submittedName>
</protein>
<proteinExistence type="predicted"/>
<dbReference type="Proteomes" id="UP001151760">
    <property type="component" value="Unassembled WGS sequence"/>
</dbReference>
<accession>A0ABQ5G6D5</accession>
<keyword evidence="2" id="KW-1185">Reference proteome</keyword>
<reference evidence="1" key="2">
    <citation type="submission" date="2022-01" db="EMBL/GenBank/DDBJ databases">
        <authorList>
            <person name="Yamashiro T."/>
            <person name="Shiraishi A."/>
            <person name="Satake H."/>
            <person name="Nakayama K."/>
        </authorList>
    </citation>
    <scope>NUCLEOTIDE SEQUENCE</scope>
</reference>